<organism evidence="2 3">
    <name type="scientific">Methylorubrum extorquens (strain ATCC 14718 / DSM 1338 / JCM 2805 / NCIMB 9133 / AM1)</name>
    <name type="common">Methylobacterium extorquens</name>
    <dbReference type="NCBI Taxonomy" id="272630"/>
    <lineage>
        <taxon>Bacteria</taxon>
        <taxon>Pseudomonadati</taxon>
        <taxon>Pseudomonadota</taxon>
        <taxon>Alphaproteobacteria</taxon>
        <taxon>Hyphomicrobiales</taxon>
        <taxon>Methylobacteriaceae</taxon>
        <taxon>Methylorubrum</taxon>
    </lineage>
</organism>
<protein>
    <submittedName>
        <fullName evidence="2">Uncharacterized protein</fullName>
    </submittedName>
</protein>
<dbReference type="AlphaFoldDB" id="C5B3Z6"/>
<dbReference type="Proteomes" id="UP000009081">
    <property type="component" value="Plasmid megaplasmid"/>
</dbReference>
<dbReference type="HOGENOM" id="CLU_2023986_0_0_5"/>
<evidence type="ECO:0000256" key="1">
    <source>
        <dbReference type="SAM" id="MobiDB-lite"/>
    </source>
</evidence>
<accession>C5B3Z6</accession>
<feature type="region of interest" description="Disordered" evidence="1">
    <location>
        <begin position="81"/>
        <end position="122"/>
    </location>
</feature>
<evidence type="ECO:0000313" key="2">
    <source>
        <dbReference type="EMBL" id="ACS43178.1"/>
    </source>
</evidence>
<proteinExistence type="predicted"/>
<reference evidence="2 3" key="1">
    <citation type="journal article" date="2009" name="PLoS ONE">
        <title>Methylobacterium genome sequences: a reference blueprint to investigate microbial metabolism of C1 compounds from natural and industrial sources.</title>
        <authorList>
            <person name="Vuilleumier S."/>
            <person name="Chistoserdova L."/>
            <person name="Lee M.-C."/>
            <person name="Bringel F."/>
            <person name="Lajus A."/>
            <person name="Zhou Y."/>
            <person name="Gourion B."/>
            <person name="Barbe V."/>
            <person name="Chang J."/>
            <person name="Cruveiller S."/>
            <person name="Dossat C."/>
            <person name="Gillett W."/>
            <person name="Gruffaz C."/>
            <person name="Haugen E."/>
            <person name="Hourcade E."/>
            <person name="Levy R."/>
            <person name="Mangenot S."/>
            <person name="Muller E."/>
            <person name="Nadalig T."/>
            <person name="Pagni M."/>
            <person name="Penny C."/>
            <person name="Peyraud R."/>
            <person name="Robinson D.G."/>
            <person name="Roche D."/>
            <person name="Rouy Z."/>
            <person name="Saenampechek C."/>
            <person name="Salvignol G."/>
            <person name="Vallenet D."/>
            <person name="Wu Z."/>
            <person name="Marx C.J."/>
            <person name="Vorholt J.A."/>
            <person name="Olson M.V."/>
            <person name="Kaul R."/>
            <person name="Weissenbach J."/>
            <person name="Medigue C."/>
            <person name="Lidstrom M.E."/>
        </authorList>
    </citation>
    <scope>NUCLEOTIDE SEQUENCE [LARGE SCALE GENOMIC DNA]</scope>
    <source>
        <strain evidence="3">ATCC 14718 / DSM 1338 / JCM 2805 / NCIMB 9133 / AM1</strain>
    </source>
</reference>
<geneLocation type="plasmid" evidence="2 3">
    <name>megaplasmid</name>
</geneLocation>
<gene>
    <name evidence="2" type="ordered locus">MexAM1_META2p0304</name>
</gene>
<keyword evidence="2" id="KW-0614">Plasmid</keyword>
<keyword evidence="3" id="KW-1185">Reference proteome</keyword>
<sequence>MGRGVHRVDSTRKWLPRRRRVQPSLPKALRFVGPRLPTFVANRLMQQALTGASVLEARLGGCVVISNGGLSSRVVPGESDHVAIGENNSGPNRFPAVPGEGDRDPSLGRCGEPSALQPSRML</sequence>
<dbReference type="KEGG" id="mea:Mex_2p0304"/>
<dbReference type="EMBL" id="CP001511">
    <property type="protein sequence ID" value="ACS43178.1"/>
    <property type="molecule type" value="Genomic_DNA"/>
</dbReference>
<name>C5B3Z6_METEA</name>
<evidence type="ECO:0000313" key="3">
    <source>
        <dbReference type="Proteomes" id="UP000009081"/>
    </source>
</evidence>